<feature type="coiled-coil region" evidence="7">
    <location>
        <begin position="57"/>
        <end position="181"/>
    </location>
</feature>
<dbReference type="AlphaFoldDB" id="A0A7X1NUZ8"/>
<keyword evidence="3" id="KW-0963">Cytoplasm</keyword>
<evidence type="ECO:0000256" key="4">
    <source>
        <dbReference type="ARBA" id="ARBA00022618"/>
    </source>
</evidence>
<proteinExistence type="inferred from homology"/>
<evidence type="ECO:0000256" key="2">
    <source>
        <dbReference type="ARBA" id="ARBA00009008"/>
    </source>
</evidence>
<dbReference type="Gene3D" id="6.10.250.660">
    <property type="match status" value="1"/>
</dbReference>
<comment type="subcellular location">
    <subcellularLocation>
        <location evidence="1">Cytoplasm</location>
    </subcellularLocation>
</comment>
<keyword evidence="4" id="KW-0132">Cell division</keyword>
<evidence type="ECO:0000256" key="7">
    <source>
        <dbReference type="SAM" id="Coils"/>
    </source>
</evidence>
<dbReference type="Proteomes" id="UP000484842">
    <property type="component" value="Unassembled WGS sequence"/>
</dbReference>
<accession>A0A7X1NUZ8</accession>
<evidence type="ECO:0000256" key="8">
    <source>
        <dbReference type="SAM" id="MobiDB-lite"/>
    </source>
</evidence>
<evidence type="ECO:0000256" key="1">
    <source>
        <dbReference type="ARBA" id="ARBA00004496"/>
    </source>
</evidence>
<organism evidence="9 10">
    <name type="scientific">Deinococcus terrestris</name>
    <dbReference type="NCBI Taxonomy" id="2651870"/>
    <lineage>
        <taxon>Bacteria</taxon>
        <taxon>Thermotogati</taxon>
        <taxon>Deinococcota</taxon>
        <taxon>Deinococci</taxon>
        <taxon>Deinococcales</taxon>
        <taxon>Deinococcaceae</taxon>
        <taxon>Deinococcus</taxon>
    </lineage>
</organism>
<evidence type="ECO:0000256" key="6">
    <source>
        <dbReference type="ARBA" id="ARBA00023306"/>
    </source>
</evidence>
<dbReference type="GO" id="GO:0051301">
    <property type="term" value="P:cell division"/>
    <property type="evidence" value="ECO:0007669"/>
    <property type="project" value="UniProtKB-KW"/>
</dbReference>
<sequence length="273" mass="30842">MTTSPLTEQTPTPTEAPRLSDALLPHSPETLSPLDISHQTFGRRTFGYDRGAVRGFLDRVAGRVEALLHERQALRERLGSLERELEERRQSEDEIRRAVVAAERIGHDLRENAARQCELMLSQAQTECDALRQAAETRSAELEAAHEVRVAELEVSYRDRMAELERQHHDLTLERDRAHAERTTYLDRAYSERHADLSARLSAVRTEYAQFVSQYRALMQSFSELSARHLPAADDSLPATAPVTVIHETATVDAEDSRPGEGNRPPLVEQNFA</sequence>
<dbReference type="GO" id="GO:0005737">
    <property type="term" value="C:cytoplasm"/>
    <property type="evidence" value="ECO:0007669"/>
    <property type="project" value="UniProtKB-SubCell"/>
</dbReference>
<keyword evidence="5 7" id="KW-0175">Coiled coil</keyword>
<comment type="similarity">
    <text evidence="2">Belongs to the DivIVA family.</text>
</comment>
<reference evidence="9 10" key="1">
    <citation type="submission" date="2019-10" db="EMBL/GenBank/DDBJ databases">
        <title>Deinococcus sp. isolated from soil.</title>
        <authorList>
            <person name="Li Y."/>
            <person name="Wang J."/>
        </authorList>
    </citation>
    <scope>NUCLEOTIDE SEQUENCE [LARGE SCALE GENOMIC DNA]</scope>
    <source>
        <strain evidence="9 10">SDU3-2</strain>
    </source>
</reference>
<evidence type="ECO:0000313" key="10">
    <source>
        <dbReference type="Proteomes" id="UP000484842"/>
    </source>
</evidence>
<feature type="region of interest" description="Disordered" evidence="8">
    <location>
        <begin position="1"/>
        <end position="27"/>
    </location>
</feature>
<name>A0A7X1NUZ8_9DEIO</name>
<gene>
    <name evidence="9" type="ORF">F8S09_04165</name>
</gene>
<dbReference type="PANTHER" id="PTHR35794:SF2">
    <property type="entry name" value="CELL DIVISION PROTEIN DIVIVA"/>
    <property type="match status" value="1"/>
</dbReference>
<feature type="region of interest" description="Disordered" evidence="8">
    <location>
        <begin position="251"/>
        <end position="273"/>
    </location>
</feature>
<dbReference type="InterPro" id="IPR007793">
    <property type="entry name" value="DivIVA_fam"/>
</dbReference>
<feature type="compositionally biased region" description="Polar residues" evidence="8">
    <location>
        <begin position="1"/>
        <end position="13"/>
    </location>
</feature>
<keyword evidence="6" id="KW-0131">Cell cycle</keyword>
<dbReference type="PANTHER" id="PTHR35794">
    <property type="entry name" value="CELL DIVISION PROTEIN DIVIVA"/>
    <property type="match status" value="1"/>
</dbReference>
<comment type="caution">
    <text evidence="9">The sequence shown here is derived from an EMBL/GenBank/DDBJ whole genome shotgun (WGS) entry which is preliminary data.</text>
</comment>
<evidence type="ECO:0000256" key="5">
    <source>
        <dbReference type="ARBA" id="ARBA00023054"/>
    </source>
</evidence>
<dbReference type="NCBIfam" id="TIGR03544">
    <property type="entry name" value="DivI1A_domain"/>
    <property type="match status" value="1"/>
</dbReference>
<dbReference type="RefSeq" id="WP_152869155.1">
    <property type="nucleotide sequence ID" value="NZ_WBSL01000001.1"/>
</dbReference>
<evidence type="ECO:0000256" key="3">
    <source>
        <dbReference type="ARBA" id="ARBA00022490"/>
    </source>
</evidence>
<protein>
    <submittedName>
        <fullName evidence="9">DivIVA domain-containing protein</fullName>
    </submittedName>
</protein>
<dbReference type="InterPro" id="IPR019933">
    <property type="entry name" value="DivIVA_domain"/>
</dbReference>
<dbReference type="EMBL" id="WBSL01000001">
    <property type="protein sequence ID" value="MPY65894.1"/>
    <property type="molecule type" value="Genomic_DNA"/>
</dbReference>
<evidence type="ECO:0000313" key="9">
    <source>
        <dbReference type="EMBL" id="MPY65894.1"/>
    </source>
</evidence>
<dbReference type="Pfam" id="PF05103">
    <property type="entry name" value="DivIVA"/>
    <property type="match status" value="1"/>
</dbReference>
<keyword evidence="10" id="KW-1185">Reference proteome</keyword>